<dbReference type="GO" id="GO:0005096">
    <property type="term" value="F:GTPase activator activity"/>
    <property type="evidence" value="ECO:0007669"/>
    <property type="project" value="UniProtKB-KW"/>
</dbReference>
<evidence type="ECO:0000313" key="6">
    <source>
        <dbReference type="Proteomes" id="UP001054902"/>
    </source>
</evidence>
<evidence type="ECO:0000256" key="3">
    <source>
        <dbReference type="ARBA" id="ARBA00022737"/>
    </source>
</evidence>
<dbReference type="InterPro" id="IPR032675">
    <property type="entry name" value="LRR_dom_sf"/>
</dbReference>
<organism evidence="5 6">
    <name type="scientific">Chaetoceros tenuissimus</name>
    <dbReference type="NCBI Taxonomy" id="426638"/>
    <lineage>
        <taxon>Eukaryota</taxon>
        <taxon>Sar</taxon>
        <taxon>Stramenopiles</taxon>
        <taxon>Ochrophyta</taxon>
        <taxon>Bacillariophyta</taxon>
        <taxon>Coscinodiscophyceae</taxon>
        <taxon>Chaetocerotophycidae</taxon>
        <taxon>Chaetocerotales</taxon>
        <taxon>Chaetocerotaceae</taxon>
        <taxon>Chaetoceros</taxon>
    </lineage>
</organism>
<dbReference type="PANTHER" id="PTHR24113">
    <property type="entry name" value="RAN GTPASE-ACTIVATING PROTEIN 1"/>
    <property type="match status" value="1"/>
</dbReference>
<keyword evidence="2" id="KW-0433">Leucine-rich repeat</keyword>
<protein>
    <submittedName>
        <fullName evidence="5">Uncharacterized protein</fullName>
    </submittedName>
</protein>
<dbReference type="AlphaFoldDB" id="A0AAD3CW72"/>
<keyword evidence="3" id="KW-0677">Repeat</keyword>
<dbReference type="EMBL" id="BLLK01000046">
    <property type="protein sequence ID" value="GFH53128.1"/>
    <property type="molecule type" value="Genomic_DNA"/>
</dbReference>
<evidence type="ECO:0000256" key="2">
    <source>
        <dbReference type="ARBA" id="ARBA00022614"/>
    </source>
</evidence>
<sequence length="835" mass="95701">MLGSNVNNVSNSKENHMQTLSELKNAREARTTEALRIKDEQIRILTDQNNKLLESMEKSEEEISAIQLAKAHVDEENRQLRESNFTIQSQAKVSGAEYEDMKDNLIEKETQLNKISIQHAQVLKLLEKEEEKSSNTSSTLKQTQQELIDLKVKHTTISNDFASTKSDLEELSKKSTLQSEEIRLLKAELEALKLKSSDEALKSSVEIESLQEQLRVRKEKQYQLLDKLQNQEEARRNAEDGLASLEESLQKLHSKSSSAETRLQLEISSKLSQEDMNNKLRNDNNSLMEKNKELSAQVQKMENEHIKMEADARENGEQLREMAEKVFQLLERLKLADLGKNRAMDALRSKEDEAFSLKKKLTSLGKEHGKECRLRNQLQETTSVLEQQVKDLKKQNVQLGHRCKEEARLKIKLDDSNREAEAKVKKLDARISLLLNKIKTDEEARGAQRVELETLQSQLDEVTETKSMLQQQAERSAEKLMELEKNLIEKQNEVDEIRIKLDALQQLQDEQDSMMDEAKKREESIKENKNPQLAGGRLRFFIDDKQAVGLILLKAKSSKDREWLEKNNYNHFMKKMSKSQKKVDMLLNKTAEMVGMIMCKEEEISELSQQLEVNKTEIEKTNRKLKIVHDRLNIEEESKRRTLIKYIRAVKASVSLGEAGCEKNREEVGGIGQGKINLPETCLGDEEVHAISSMLRSNETIVELNLRGNMIRDEGCRALASLLSGQSQLARIDLKRNQISIKGIRLIVEALERSTRVRHVHVHAGGRIEAFGNDDADINNGNQQHSGKRTVCIVDIRENSKPEDSETFKEETVCYQNETEKVKCQKKNTMGVSVW</sequence>
<feature type="coiled-coil region" evidence="4">
    <location>
        <begin position="6"/>
        <end position="311"/>
    </location>
</feature>
<dbReference type="GO" id="GO:0005634">
    <property type="term" value="C:nucleus"/>
    <property type="evidence" value="ECO:0007669"/>
    <property type="project" value="TreeGrafter"/>
</dbReference>
<evidence type="ECO:0000256" key="4">
    <source>
        <dbReference type="SAM" id="Coils"/>
    </source>
</evidence>
<keyword evidence="4" id="KW-0175">Coiled coil</keyword>
<evidence type="ECO:0000256" key="1">
    <source>
        <dbReference type="ARBA" id="ARBA00022468"/>
    </source>
</evidence>
<keyword evidence="1" id="KW-0343">GTPase activation</keyword>
<feature type="coiled-coil region" evidence="4">
    <location>
        <begin position="375"/>
        <end position="524"/>
    </location>
</feature>
<dbReference type="InterPro" id="IPR027038">
    <property type="entry name" value="RanGap"/>
</dbReference>
<dbReference type="GO" id="GO:0031267">
    <property type="term" value="F:small GTPase binding"/>
    <property type="evidence" value="ECO:0007669"/>
    <property type="project" value="TreeGrafter"/>
</dbReference>
<dbReference type="PANTHER" id="PTHR24113:SF12">
    <property type="entry name" value="RAN GTPASE-ACTIVATING PROTEIN 1"/>
    <property type="match status" value="1"/>
</dbReference>
<accession>A0AAD3CW72</accession>
<reference evidence="5 6" key="1">
    <citation type="journal article" date="2021" name="Sci. Rep.">
        <title>The genome of the diatom Chaetoceros tenuissimus carries an ancient integrated fragment of an extant virus.</title>
        <authorList>
            <person name="Hongo Y."/>
            <person name="Kimura K."/>
            <person name="Takaki Y."/>
            <person name="Yoshida Y."/>
            <person name="Baba S."/>
            <person name="Kobayashi G."/>
            <person name="Nagasaki K."/>
            <person name="Hano T."/>
            <person name="Tomaru Y."/>
        </authorList>
    </citation>
    <scope>NUCLEOTIDE SEQUENCE [LARGE SCALE GENOMIC DNA]</scope>
    <source>
        <strain evidence="5 6">NIES-3715</strain>
    </source>
</reference>
<dbReference type="Gene3D" id="3.80.10.10">
    <property type="entry name" value="Ribonuclease Inhibitor"/>
    <property type="match status" value="1"/>
</dbReference>
<dbReference type="GO" id="GO:0005829">
    <property type="term" value="C:cytosol"/>
    <property type="evidence" value="ECO:0007669"/>
    <property type="project" value="TreeGrafter"/>
</dbReference>
<name>A0AAD3CW72_9STRA</name>
<proteinExistence type="predicted"/>
<dbReference type="SUPFAM" id="SSF52047">
    <property type="entry name" value="RNI-like"/>
    <property type="match status" value="1"/>
</dbReference>
<dbReference type="GO" id="GO:0048471">
    <property type="term" value="C:perinuclear region of cytoplasm"/>
    <property type="evidence" value="ECO:0007669"/>
    <property type="project" value="TreeGrafter"/>
</dbReference>
<dbReference type="GO" id="GO:0006913">
    <property type="term" value="P:nucleocytoplasmic transport"/>
    <property type="evidence" value="ECO:0007669"/>
    <property type="project" value="TreeGrafter"/>
</dbReference>
<dbReference type="SMART" id="SM00368">
    <property type="entry name" value="LRR_RI"/>
    <property type="match status" value="2"/>
</dbReference>
<feature type="coiled-coil region" evidence="4">
    <location>
        <begin position="597"/>
        <end position="624"/>
    </location>
</feature>
<evidence type="ECO:0000313" key="5">
    <source>
        <dbReference type="EMBL" id="GFH53128.1"/>
    </source>
</evidence>
<gene>
    <name evidence="5" type="ORF">CTEN210_09604</name>
</gene>
<dbReference type="Proteomes" id="UP001054902">
    <property type="component" value="Unassembled WGS sequence"/>
</dbReference>
<keyword evidence="6" id="KW-1185">Reference proteome</keyword>
<comment type="caution">
    <text evidence="5">The sequence shown here is derived from an EMBL/GenBank/DDBJ whole genome shotgun (WGS) entry which is preliminary data.</text>
</comment>